<evidence type="ECO:0000313" key="2">
    <source>
        <dbReference type="EMBL" id="VAW63704.1"/>
    </source>
</evidence>
<accession>A0A3B0Y566</accession>
<gene>
    <name evidence="2" type="ORF">MNBD_GAMMA08-33</name>
</gene>
<keyword evidence="1" id="KW-1133">Transmembrane helix</keyword>
<feature type="transmembrane region" description="Helical" evidence="1">
    <location>
        <begin position="122"/>
        <end position="147"/>
    </location>
</feature>
<name>A0A3B0Y566_9ZZZZ</name>
<dbReference type="EMBL" id="UOFH01000256">
    <property type="protein sequence ID" value="VAW63704.1"/>
    <property type="molecule type" value="Genomic_DNA"/>
</dbReference>
<keyword evidence="1" id="KW-0472">Membrane</keyword>
<sequence length="160" mass="18581">MRFFKICALLGTLIIIADISFSWTRIQSFEDTVAAVFESMVTNQMELEGLQQELSHIDKVLKQAPQVKADEKLTVDGIEYSNYEVERLRNEQASIRLYIQEKQLDLVGASSEKKYIMNEVRILFLGSLVFLVLGTLLSAFGYLAWYFKIELFEDRRKKPR</sequence>
<evidence type="ECO:0000256" key="1">
    <source>
        <dbReference type="SAM" id="Phobius"/>
    </source>
</evidence>
<dbReference type="AlphaFoldDB" id="A0A3B0Y566"/>
<protein>
    <submittedName>
        <fullName evidence="2">Uncharacterized protein</fullName>
    </submittedName>
</protein>
<organism evidence="2">
    <name type="scientific">hydrothermal vent metagenome</name>
    <dbReference type="NCBI Taxonomy" id="652676"/>
    <lineage>
        <taxon>unclassified sequences</taxon>
        <taxon>metagenomes</taxon>
        <taxon>ecological metagenomes</taxon>
    </lineage>
</organism>
<keyword evidence="1" id="KW-0812">Transmembrane</keyword>
<reference evidence="2" key="1">
    <citation type="submission" date="2018-06" db="EMBL/GenBank/DDBJ databases">
        <authorList>
            <person name="Zhirakovskaya E."/>
        </authorList>
    </citation>
    <scope>NUCLEOTIDE SEQUENCE</scope>
</reference>
<proteinExistence type="predicted"/>